<dbReference type="Pfam" id="PF00015">
    <property type="entry name" value="MCPsignal"/>
    <property type="match status" value="1"/>
</dbReference>
<dbReference type="AlphaFoldDB" id="A0A1M5YJX3"/>
<comment type="similarity">
    <text evidence="2">Belongs to the methyl-accepting chemotaxis (MCP) protein family.</text>
</comment>
<reference evidence="7 8" key="1">
    <citation type="submission" date="2016-11" db="EMBL/GenBank/DDBJ databases">
        <authorList>
            <person name="Jaros S."/>
            <person name="Januszkiewicz K."/>
            <person name="Wedrychowicz H."/>
        </authorList>
    </citation>
    <scope>NUCLEOTIDE SEQUENCE [LARGE SCALE GENOMIC DNA]</scope>
    <source>
        <strain evidence="7 8">DSM 6191</strain>
    </source>
</reference>
<dbReference type="Gene3D" id="1.10.287.950">
    <property type="entry name" value="Methyl-accepting chemotaxis protein"/>
    <property type="match status" value="1"/>
</dbReference>
<dbReference type="CDD" id="cd12912">
    <property type="entry name" value="PDC2_MCP_like"/>
    <property type="match status" value="1"/>
</dbReference>
<evidence type="ECO:0000256" key="1">
    <source>
        <dbReference type="ARBA" id="ARBA00023224"/>
    </source>
</evidence>
<feature type="transmembrane region" description="Helical" evidence="4">
    <location>
        <begin position="277"/>
        <end position="301"/>
    </location>
</feature>
<proteinExistence type="inferred from homology"/>
<evidence type="ECO:0000256" key="3">
    <source>
        <dbReference type="PROSITE-ProRule" id="PRU00284"/>
    </source>
</evidence>
<accession>A0A1M5YJX3</accession>
<gene>
    <name evidence="7" type="ORF">SAMN02745941_02076</name>
</gene>
<feature type="domain" description="Methyl-accepting transducer" evidence="5">
    <location>
        <begin position="372"/>
        <end position="629"/>
    </location>
</feature>
<dbReference type="InterPro" id="IPR004089">
    <property type="entry name" value="MCPsignal_dom"/>
</dbReference>
<organism evidence="7 8">
    <name type="scientific">Clostridium intestinale DSM 6191</name>
    <dbReference type="NCBI Taxonomy" id="1121320"/>
    <lineage>
        <taxon>Bacteria</taxon>
        <taxon>Bacillati</taxon>
        <taxon>Bacillota</taxon>
        <taxon>Clostridia</taxon>
        <taxon>Eubacteriales</taxon>
        <taxon>Clostridiaceae</taxon>
        <taxon>Clostridium</taxon>
    </lineage>
</organism>
<dbReference type="Gene3D" id="3.30.450.20">
    <property type="entry name" value="PAS domain"/>
    <property type="match status" value="1"/>
</dbReference>
<dbReference type="Gene3D" id="6.10.340.10">
    <property type="match status" value="1"/>
</dbReference>
<dbReference type="PROSITE" id="PS50111">
    <property type="entry name" value="CHEMOTAXIS_TRANSDUC_2"/>
    <property type="match status" value="1"/>
</dbReference>
<dbReference type="RefSeq" id="WP_073019210.1">
    <property type="nucleotide sequence ID" value="NZ_FQXU01000006.1"/>
</dbReference>
<protein>
    <submittedName>
        <fullName evidence="7">Methyl-accepting chemotaxis protein</fullName>
    </submittedName>
</protein>
<evidence type="ECO:0000259" key="5">
    <source>
        <dbReference type="PROSITE" id="PS50111"/>
    </source>
</evidence>
<dbReference type="EMBL" id="FQXU01000006">
    <property type="protein sequence ID" value="SHI12316.1"/>
    <property type="molecule type" value="Genomic_DNA"/>
</dbReference>
<evidence type="ECO:0000313" key="7">
    <source>
        <dbReference type="EMBL" id="SHI12316.1"/>
    </source>
</evidence>
<name>A0A1M5YJX3_9CLOT</name>
<evidence type="ECO:0000313" key="8">
    <source>
        <dbReference type="Proteomes" id="UP000184241"/>
    </source>
</evidence>
<dbReference type="PANTHER" id="PTHR32089">
    <property type="entry name" value="METHYL-ACCEPTING CHEMOTAXIS PROTEIN MCPB"/>
    <property type="match status" value="1"/>
</dbReference>
<keyword evidence="4" id="KW-1133">Transmembrane helix</keyword>
<feature type="domain" description="HAMP" evidence="6">
    <location>
        <begin position="298"/>
        <end position="353"/>
    </location>
</feature>
<evidence type="ECO:0000256" key="4">
    <source>
        <dbReference type="SAM" id="Phobius"/>
    </source>
</evidence>
<dbReference type="PANTHER" id="PTHR32089:SF112">
    <property type="entry name" value="LYSOZYME-LIKE PROTEIN-RELATED"/>
    <property type="match status" value="1"/>
</dbReference>
<dbReference type="SMART" id="SM00283">
    <property type="entry name" value="MA"/>
    <property type="match status" value="1"/>
</dbReference>
<dbReference type="SUPFAM" id="SSF58104">
    <property type="entry name" value="Methyl-accepting chemotaxis protein (MCP) signaling domain"/>
    <property type="match status" value="1"/>
</dbReference>
<feature type="transmembrane region" description="Helical" evidence="4">
    <location>
        <begin position="12"/>
        <end position="30"/>
    </location>
</feature>
<evidence type="ECO:0000256" key="2">
    <source>
        <dbReference type="ARBA" id="ARBA00029447"/>
    </source>
</evidence>
<keyword evidence="4" id="KW-0812">Transmembrane</keyword>
<sequence length="659" mass="73249">MIKKSIRNQLLIPIVSMIILLVSVLSYVAISESKKHITNNSERFLMELTNEKINNINNIFNDNLTSMWGIVNSQILKDGKTPWETLKNLLDSQKKSRDHISIGIIDENGSIKYSDDTTGMLEDKELLTRVLNGEGLVKKVGIDGENNPIFSYLVPIVVDGRISKILVVNRIEPELSRIVKEEVSGYGAGIILNEQGIIQIHTNKEFIGKKLSELDANVGLADIEQKMIKGEVSSGEYKLNNKDNIITYGKIKVIGWSFGQYLDKQGIQQEVDELSKYFSALGGIVAIIGVLTTLIIINLITRNLKKIDNHMTILSTGDLTKGVEENLKKKKDEVGDIANAINKTQQYISEIISLIKINSDSIDMKSENLSNISSKFVYSTENIAHAIEEVASGSDTQAQELTDTVEIVNKFGRELDKIVVQFEEINTRAVDIDEKAKKSNNSMEMVVQGLLELIVTFSEFKEKINLMDKNIKKVNEFTSVIKSISEQTNLLALNAAIEAAAAGDAGKGFGVVADEVRTLAEKSKIASNKIFEIASDLLKDTRNISSTSEKMNNEIVKQRETIDTSMTSFKEISSSIEEITPRINNVSRYVERLSSNKDDIVIKSENVASISQEISSLAQEISASMEEMKESSLDVSVTSKDLKDMTAVMKENVEIFKIE</sequence>
<dbReference type="Proteomes" id="UP000184241">
    <property type="component" value="Unassembled WGS sequence"/>
</dbReference>
<evidence type="ECO:0000259" key="6">
    <source>
        <dbReference type="PROSITE" id="PS50885"/>
    </source>
</evidence>
<dbReference type="GO" id="GO:0016020">
    <property type="term" value="C:membrane"/>
    <property type="evidence" value="ECO:0007669"/>
    <property type="project" value="InterPro"/>
</dbReference>
<dbReference type="GO" id="GO:0007165">
    <property type="term" value="P:signal transduction"/>
    <property type="evidence" value="ECO:0007669"/>
    <property type="project" value="UniProtKB-KW"/>
</dbReference>
<keyword evidence="1 3" id="KW-0807">Transducer</keyword>
<dbReference type="PROSITE" id="PS50885">
    <property type="entry name" value="HAMP"/>
    <property type="match status" value="1"/>
</dbReference>
<dbReference type="InterPro" id="IPR003660">
    <property type="entry name" value="HAMP_dom"/>
</dbReference>
<keyword evidence="4" id="KW-0472">Membrane</keyword>